<comment type="caution">
    <text evidence="2">The sequence shown here is derived from an EMBL/GenBank/DDBJ whole genome shotgun (WGS) entry which is preliminary data.</text>
</comment>
<sequence length="412" mass="42845">MLDHAVLLQVIQEQQVQQKRLLDQQEKLLAVIEEQHKEIRQQRQDGEDGKRLCPDPCVTWRPTSLAADGPPEPGAAAARSKEAQDGDAGGAVPRTPAQPPEPAPRAPARHPAPHQGPGPRPWEEQQGAPGRPLLVGAPGGALHPDPPAAPAQPRDTARQGPGSDRDQALDPDPARVPENPKERGPGEPPGRSQAVFGGGSDDSRKSRKEAATAGVDAPKEADAPEAEAGAGGSPEKPQPTSRDLGPAGPASRLGGAEPPAQAGHPPQRPATSGRGQGEQGAGQVEARKDTLGRDQAPAPREDTAAQGSEQRLDAGPRPAAAEAPKPDNARPNRELKVQGDTDLRRRRRAAPAAGGDPALQDRVLLSLDPLPGVQVGGLRSALEAQLHQAAGGSLHVVHGRRVKQLPAALDEA</sequence>
<organism evidence="2 3">
    <name type="scientific">Galemys pyrenaicus</name>
    <name type="common">Iberian desman</name>
    <name type="synonym">Pyrenean desman</name>
    <dbReference type="NCBI Taxonomy" id="202257"/>
    <lineage>
        <taxon>Eukaryota</taxon>
        <taxon>Metazoa</taxon>
        <taxon>Chordata</taxon>
        <taxon>Craniata</taxon>
        <taxon>Vertebrata</taxon>
        <taxon>Euteleostomi</taxon>
        <taxon>Mammalia</taxon>
        <taxon>Eutheria</taxon>
        <taxon>Laurasiatheria</taxon>
        <taxon>Eulipotyphla</taxon>
        <taxon>Talpidae</taxon>
        <taxon>Galemys</taxon>
    </lineage>
</organism>
<name>A0A8J5ZMX2_GALPY</name>
<feature type="compositionally biased region" description="Low complexity" evidence="1">
    <location>
        <begin position="66"/>
        <end position="78"/>
    </location>
</feature>
<evidence type="ECO:0000313" key="2">
    <source>
        <dbReference type="EMBL" id="KAG8507528.1"/>
    </source>
</evidence>
<feature type="compositionally biased region" description="Basic and acidic residues" evidence="1">
    <location>
        <begin position="324"/>
        <end position="343"/>
    </location>
</feature>
<evidence type="ECO:0000313" key="3">
    <source>
        <dbReference type="Proteomes" id="UP000700334"/>
    </source>
</evidence>
<evidence type="ECO:0000256" key="1">
    <source>
        <dbReference type="SAM" id="MobiDB-lite"/>
    </source>
</evidence>
<feature type="compositionally biased region" description="Basic and acidic residues" evidence="1">
    <location>
        <begin position="38"/>
        <end position="53"/>
    </location>
</feature>
<keyword evidence="3" id="KW-1185">Reference proteome</keyword>
<protein>
    <submittedName>
        <fullName evidence="2">Putative sodium-coupled neutral amino acid transporter 10</fullName>
    </submittedName>
</protein>
<reference evidence="2" key="1">
    <citation type="journal article" date="2021" name="Evol. Appl.">
        <title>The genome of the Pyrenean desman and the effects of bottlenecks and inbreeding on the genomic landscape of an endangered species.</title>
        <authorList>
            <person name="Escoda L."/>
            <person name="Castresana J."/>
        </authorList>
    </citation>
    <scope>NUCLEOTIDE SEQUENCE</scope>
    <source>
        <strain evidence="2">IBE-C5619</strain>
    </source>
</reference>
<gene>
    <name evidence="2" type="ORF">J0S82_013230</name>
</gene>
<feature type="region of interest" description="Disordered" evidence="1">
    <location>
        <begin position="38"/>
        <end position="361"/>
    </location>
</feature>
<dbReference type="EMBL" id="JAGFMF010012102">
    <property type="protein sequence ID" value="KAG8507528.1"/>
    <property type="molecule type" value="Genomic_DNA"/>
</dbReference>
<dbReference type="OrthoDB" id="9682352at2759"/>
<proteinExistence type="predicted"/>
<feature type="compositionally biased region" description="Pro residues" evidence="1">
    <location>
        <begin position="96"/>
        <end position="105"/>
    </location>
</feature>
<feature type="compositionally biased region" description="Basic and acidic residues" evidence="1">
    <location>
        <begin position="201"/>
        <end position="210"/>
    </location>
</feature>
<dbReference type="AlphaFoldDB" id="A0A8J5ZMX2"/>
<accession>A0A8J5ZMX2</accession>
<feature type="compositionally biased region" description="Basic and acidic residues" evidence="1">
    <location>
        <begin position="163"/>
        <end position="185"/>
    </location>
</feature>
<dbReference type="Proteomes" id="UP000700334">
    <property type="component" value="Unassembled WGS sequence"/>
</dbReference>